<dbReference type="AlphaFoldDB" id="A0A2H3JDP9"/>
<dbReference type="InterPro" id="IPR027417">
    <property type="entry name" value="P-loop_NTPase"/>
</dbReference>
<dbReference type="OrthoDB" id="10042665at2759"/>
<dbReference type="Pfam" id="PF00004">
    <property type="entry name" value="AAA"/>
    <property type="match status" value="1"/>
</dbReference>
<proteinExistence type="predicted"/>
<organism evidence="2 3">
    <name type="scientific">Wolfiporia cocos (strain MD-104)</name>
    <name type="common">Brown rot fungus</name>
    <dbReference type="NCBI Taxonomy" id="742152"/>
    <lineage>
        <taxon>Eukaryota</taxon>
        <taxon>Fungi</taxon>
        <taxon>Dikarya</taxon>
        <taxon>Basidiomycota</taxon>
        <taxon>Agaricomycotina</taxon>
        <taxon>Agaricomycetes</taxon>
        <taxon>Polyporales</taxon>
        <taxon>Phaeolaceae</taxon>
        <taxon>Wolfiporia</taxon>
    </lineage>
</organism>
<evidence type="ECO:0000259" key="1">
    <source>
        <dbReference type="Pfam" id="PF00004"/>
    </source>
</evidence>
<keyword evidence="3" id="KW-1185">Reference proteome</keyword>
<dbReference type="GO" id="GO:0016887">
    <property type="term" value="F:ATP hydrolysis activity"/>
    <property type="evidence" value="ECO:0007669"/>
    <property type="project" value="InterPro"/>
</dbReference>
<dbReference type="InterPro" id="IPR003959">
    <property type="entry name" value="ATPase_AAA_core"/>
</dbReference>
<dbReference type="PANTHER" id="PTHR46411">
    <property type="entry name" value="FAMILY ATPASE, PUTATIVE-RELATED"/>
    <property type="match status" value="1"/>
</dbReference>
<dbReference type="PANTHER" id="PTHR46411:SF3">
    <property type="entry name" value="AAA+ ATPASE DOMAIN-CONTAINING PROTEIN"/>
    <property type="match status" value="1"/>
</dbReference>
<gene>
    <name evidence="2" type="ORF">WOLCODRAFT_166500</name>
</gene>
<accession>A0A2H3JDP9</accession>
<dbReference type="SUPFAM" id="SSF52540">
    <property type="entry name" value="P-loop containing nucleoside triphosphate hydrolases"/>
    <property type="match status" value="1"/>
</dbReference>
<dbReference type="Proteomes" id="UP000218811">
    <property type="component" value="Unassembled WGS sequence"/>
</dbReference>
<keyword evidence="2" id="KW-0378">Hydrolase</keyword>
<dbReference type="EMBL" id="KB467854">
    <property type="protein sequence ID" value="PCH35808.1"/>
    <property type="molecule type" value="Genomic_DNA"/>
</dbReference>
<dbReference type="GO" id="GO:0005524">
    <property type="term" value="F:ATP binding"/>
    <property type="evidence" value="ECO:0007669"/>
    <property type="project" value="InterPro"/>
</dbReference>
<dbReference type="STRING" id="742152.A0A2H3JDP9"/>
<protein>
    <submittedName>
        <fullName evidence="2">Nucleoside triphosphate hydrolase protein</fullName>
    </submittedName>
</protein>
<feature type="domain" description="ATPase AAA-type core" evidence="1">
    <location>
        <begin position="21"/>
        <end position="107"/>
    </location>
</feature>
<evidence type="ECO:0000313" key="3">
    <source>
        <dbReference type="Proteomes" id="UP000218811"/>
    </source>
</evidence>
<sequence>MSEELRKPLYIVGAADLGTNAESLDNNLTRVFKVAATWGAVCLIDEADVFLEERSLQFIERNAMVAVFLRQLDPSTHRYFRGILLLTTNRVRVFDEALQSRIHISIRYSDLTPEVRRQIWLAFLRKVNGDVSNGGVTEEELAELGEKDVNGRQIKNVVKMAGALAAEEFTQRIKLAENTKLANDVIMPVEKEGESTPSDPKNS</sequence>
<name>A0A2H3JDP9_WOLCO</name>
<dbReference type="OMA" id="THRYFRG"/>
<dbReference type="Gene3D" id="3.40.50.300">
    <property type="entry name" value="P-loop containing nucleotide triphosphate hydrolases"/>
    <property type="match status" value="1"/>
</dbReference>
<reference evidence="2 3" key="1">
    <citation type="journal article" date="2012" name="Science">
        <title>The Paleozoic origin of enzymatic lignin decomposition reconstructed from 31 fungal genomes.</title>
        <authorList>
            <person name="Floudas D."/>
            <person name="Binder M."/>
            <person name="Riley R."/>
            <person name="Barry K."/>
            <person name="Blanchette R.A."/>
            <person name="Henrissat B."/>
            <person name="Martinez A.T."/>
            <person name="Otillar R."/>
            <person name="Spatafora J.W."/>
            <person name="Yadav J.S."/>
            <person name="Aerts A."/>
            <person name="Benoit I."/>
            <person name="Boyd A."/>
            <person name="Carlson A."/>
            <person name="Copeland A."/>
            <person name="Coutinho P.M."/>
            <person name="de Vries R.P."/>
            <person name="Ferreira P."/>
            <person name="Findley K."/>
            <person name="Foster B."/>
            <person name="Gaskell J."/>
            <person name="Glotzer D."/>
            <person name="Gorecki P."/>
            <person name="Heitman J."/>
            <person name="Hesse C."/>
            <person name="Hori C."/>
            <person name="Igarashi K."/>
            <person name="Jurgens J.A."/>
            <person name="Kallen N."/>
            <person name="Kersten P."/>
            <person name="Kohler A."/>
            <person name="Kuees U."/>
            <person name="Kumar T.K.A."/>
            <person name="Kuo A."/>
            <person name="LaButti K."/>
            <person name="Larrondo L.F."/>
            <person name="Lindquist E."/>
            <person name="Ling A."/>
            <person name="Lombard V."/>
            <person name="Lucas S."/>
            <person name="Lundell T."/>
            <person name="Martin R."/>
            <person name="McLaughlin D.J."/>
            <person name="Morgenstern I."/>
            <person name="Morin E."/>
            <person name="Murat C."/>
            <person name="Nagy L.G."/>
            <person name="Nolan M."/>
            <person name="Ohm R.A."/>
            <person name="Patyshakuliyeva A."/>
            <person name="Rokas A."/>
            <person name="Ruiz-Duenas F.J."/>
            <person name="Sabat G."/>
            <person name="Salamov A."/>
            <person name="Samejima M."/>
            <person name="Schmutz J."/>
            <person name="Slot J.C."/>
            <person name="St John F."/>
            <person name="Stenlid J."/>
            <person name="Sun H."/>
            <person name="Sun S."/>
            <person name="Syed K."/>
            <person name="Tsang A."/>
            <person name="Wiebenga A."/>
            <person name="Young D."/>
            <person name="Pisabarro A."/>
            <person name="Eastwood D.C."/>
            <person name="Martin F."/>
            <person name="Cullen D."/>
            <person name="Grigoriev I.V."/>
            <person name="Hibbett D.S."/>
        </authorList>
    </citation>
    <scope>NUCLEOTIDE SEQUENCE [LARGE SCALE GENOMIC DNA]</scope>
    <source>
        <strain evidence="2 3">MD-104</strain>
    </source>
</reference>
<evidence type="ECO:0000313" key="2">
    <source>
        <dbReference type="EMBL" id="PCH35808.1"/>
    </source>
</evidence>